<comment type="similarity">
    <text evidence="4 10">Belongs to the polysaccharide lyase 3 family.</text>
</comment>
<dbReference type="PANTHER" id="PTHR33407">
    <property type="entry name" value="PECTATE LYASE F-RELATED"/>
    <property type="match status" value="1"/>
</dbReference>
<accession>A0A0J9UW32</accession>
<comment type="cofactor">
    <cofactor evidence="2 10">
        <name>Ca(2+)</name>
        <dbReference type="ChEBI" id="CHEBI:29108"/>
    </cofactor>
</comment>
<dbReference type="InterPro" id="IPR011050">
    <property type="entry name" value="Pectin_lyase_fold/virulence"/>
</dbReference>
<dbReference type="Pfam" id="PF03211">
    <property type="entry name" value="Pectate_lyase"/>
    <property type="match status" value="2"/>
</dbReference>
<proteinExistence type="inferred from homology"/>
<dbReference type="OrthoDB" id="441042at2759"/>
<keyword evidence="7 10" id="KW-0106">Calcium</keyword>
<organism evidence="11 12">
    <name type="scientific">Fusarium oxysporum f. sp. lycopersici (strain 4287 / CBS 123668 / FGSC 9935 / NRRL 34936)</name>
    <name type="common">Fusarium vascular wilt of tomato</name>
    <dbReference type="NCBI Taxonomy" id="426428"/>
    <lineage>
        <taxon>Eukaryota</taxon>
        <taxon>Fungi</taxon>
        <taxon>Dikarya</taxon>
        <taxon>Ascomycota</taxon>
        <taxon>Pezizomycotina</taxon>
        <taxon>Sordariomycetes</taxon>
        <taxon>Hypocreomycetidae</taxon>
        <taxon>Hypocreales</taxon>
        <taxon>Nectriaceae</taxon>
        <taxon>Fusarium</taxon>
        <taxon>Fusarium oxysporum species complex</taxon>
    </lineage>
</organism>
<evidence type="ECO:0000256" key="8">
    <source>
        <dbReference type="ARBA" id="ARBA00023239"/>
    </source>
</evidence>
<evidence type="ECO:0000256" key="10">
    <source>
        <dbReference type="RuleBase" id="RU367009"/>
    </source>
</evidence>
<dbReference type="RefSeq" id="XP_018241108.1">
    <property type="nucleotide sequence ID" value="XM_018384073.1"/>
</dbReference>
<dbReference type="PANTHER" id="PTHR33407:SF9">
    <property type="entry name" value="PECTATE LYASE F-RELATED"/>
    <property type="match status" value="1"/>
</dbReference>
<evidence type="ECO:0000256" key="3">
    <source>
        <dbReference type="ARBA" id="ARBA00004613"/>
    </source>
</evidence>
<dbReference type="GO" id="GO:0005576">
    <property type="term" value="C:extracellular region"/>
    <property type="evidence" value="ECO:0007669"/>
    <property type="project" value="UniProtKB-SubCell"/>
</dbReference>
<dbReference type="EMBL" id="DS231701">
    <property type="protein sequence ID" value="KNB03063.1"/>
    <property type="molecule type" value="Genomic_DNA"/>
</dbReference>
<evidence type="ECO:0000256" key="7">
    <source>
        <dbReference type="ARBA" id="ARBA00022837"/>
    </source>
</evidence>
<evidence type="ECO:0000256" key="6">
    <source>
        <dbReference type="ARBA" id="ARBA00022729"/>
    </source>
</evidence>
<evidence type="ECO:0000313" key="12">
    <source>
        <dbReference type="Proteomes" id="UP000009097"/>
    </source>
</evidence>
<evidence type="ECO:0000256" key="2">
    <source>
        <dbReference type="ARBA" id="ARBA00001913"/>
    </source>
</evidence>
<reference evidence="11" key="1">
    <citation type="submission" date="2007-04" db="EMBL/GenBank/DDBJ databases">
        <authorList>
            <consortium name="The Broad Institute Genome Sequencing Platform"/>
            <person name="Birren B."/>
            <person name="Lander E."/>
            <person name="Galagan J."/>
            <person name="Nusbaum C."/>
            <person name="Devon K."/>
            <person name="Ma L.-J."/>
            <person name="Jaffe D."/>
            <person name="Butler J."/>
            <person name="Alvarez P."/>
            <person name="Gnerre S."/>
            <person name="Grabherr M."/>
            <person name="Kleber M."/>
            <person name="Mauceli E."/>
            <person name="Brockman W."/>
            <person name="MacCallum I.A."/>
            <person name="Young S."/>
            <person name="LaButti K."/>
            <person name="DeCaprio D."/>
            <person name="Crawford M."/>
            <person name="Koehrsen M."/>
            <person name="Engels R."/>
            <person name="Montgomery P."/>
            <person name="Pearson M."/>
            <person name="Howarth C."/>
            <person name="Larson L."/>
            <person name="White J."/>
            <person name="O'Leary S."/>
            <person name="Kodira C."/>
            <person name="Zeng Q."/>
            <person name="Yandava C."/>
            <person name="Alvarado L."/>
            <person name="Kistler C."/>
            <person name="Shim W.-B."/>
            <person name="Kang S."/>
            <person name="Woloshuk C."/>
        </authorList>
    </citation>
    <scope>NUCLEOTIDE SEQUENCE</scope>
    <source>
        <strain evidence="11">4287</strain>
    </source>
</reference>
<protein>
    <recommendedName>
        <fullName evidence="10">Pectate lyase</fullName>
        <ecNumber evidence="10">4.2.2.2</ecNumber>
    </recommendedName>
</protein>
<name>A0A0J9UW32_FUSO4</name>
<evidence type="ECO:0000256" key="9">
    <source>
        <dbReference type="ARBA" id="ARBA00025679"/>
    </source>
</evidence>
<dbReference type="KEGG" id="fox:FOXG_05664"/>
<keyword evidence="5 10" id="KW-0964">Secreted</keyword>
<feature type="chain" id="PRO_5025098512" description="Pectate lyase" evidence="10">
    <location>
        <begin position="19"/>
        <end position="175"/>
    </location>
</feature>
<dbReference type="Gene3D" id="2.160.20.10">
    <property type="entry name" value="Single-stranded right-handed beta-helix, Pectin lyase-like"/>
    <property type="match status" value="2"/>
</dbReference>
<dbReference type="VEuPathDB" id="FungiDB:FOXG_05664"/>
<reference evidence="11" key="2">
    <citation type="journal article" date="2010" name="Nature">
        <title>Comparative genomics reveals mobile pathogenicity chromosomes in Fusarium.</title>
        <authorList>
            <person name="Ma L.J."/>
            <person name="van der Does H.C."/>
            <person name="Borkovich K.A."/>
            <person name="Coleman J.J."/>
            <person name="Daboussi M.J."/>
            <person name="Di Pietro A."/>
            <person name="Dufresne M."/>
            <person name="Freitag M."/>
            <person name="Grabherr M."/>
            <person name="Henrissat B."/>
            <person name="Houterman P.M."/>
            <person name="Kang S."/>
            <person name="Shim W.B."/>
            <person name="Woloshuk C."/>
            <person name="Xie X."/>
            <person name="Xu J.R."/>
            <person name="Antoniw J."/>
            <person name="Baker S.E."/>
            <person name="Bluhm B.H."/>
            <person name="Breakspear A."/>
            <person name="Brown D.W."/>
            <person name="Butchko R.A."/>
            <person name="Chapman S."/>
            <person name="Coulson R."/>
            <person name="Coutinho P.M."/>
            <person name="Danchin E.G."/>
            <person name="Diener A."/>
            <person name="Gale L.R."/>
            <person name="Gardiner D.M."/>
            <person name="Goff S."/>
            <person name="Hammond-Kosack K.E."/>
            <person name="Hilburn K."/>
            <person name="Hua-Van A."/>
            <person name="Jonkers W."/>
            <person name="Kazan K."/>
            <person name="Kodira C.D."/>
            <person name="Koehrsen M."/>
            <person name="Kumar L."/>
            <person name="Lee Y.H."/>
            <person name="Li L."/>
            <person name="Manners J.M."/>
            <person name="Miranda-Saavedra D."/>
            <person name="Mukherjee M."/>
            <person name="Park G."/>
            <person name="Park J."/>
            <person name="Park S.Y."/>
            <person name="Proctor R.H."/>
            <person name="Regev A."/>
            <person name="Ruiz-Roldan M.C."/>
            <person name="Sain D."/>
            <person name="Sakthikumar S."/>
            <person name="Sykes S."/>
            <person name="Schwartz D.C."/>
            <person name="Turgeon B.G."/>
            <person name="Wapinski I."/>
            <person name="Yoder O."/>
            <person name="Young S."/>
            <person name="Zeng Q."/>
            <person name="Zhou S."/>
            <person name="Galagan J."/>
            <person name="Cuomo C.A."/>
            <person name="Kistler H.C."/>
            <person name="Rep M."/>
        </authorList>
    </citation>
    <scope>NUCLEOTIDE SEQUENCE [LARGE SCALE GENOMIC DNA]</scope>
    <source>
        <strain evidence="11">4287</strain>
    </source>
</reference>
<comment type="function">
    <text evidence="9 10">Pectinolytic enzyme consist of four classes of enzymes: pectin lyase, polygalacturonase, pectin methylesterase and rhamnogalacturonase. Among pectinolytic enzymes, pectin lyase is the most important in depolymerization of pectin, since it cleaves internal glycosidic bonds of highly methylated pectins. Favors pectate, the anion, over pectin, the methyl ester.</text>
</comment>
<keyword evidence="6 10" id="KW-0732">Signal</keyword>
<dbReference type="Proteomes" id="UP000009097">
    <property type="component" value="Unassembled WGS sequence"/>
</dbReference>
<comment type="subcellular location">
    <subcellularLocation>
        <location evidence="3 10">Secreted</location>
    </subcellularLocation>
</comment>
<feature type="signal peptide" evidence="10">
    <location>
        <begin position="1"/>
        <end position="18"/>
    </location>
</feature>
<dbReference type="SMR" id="A0A0J9UW32"/>
<dbReference type="EC" id="4.2.2.2" evidence="10"/>
<sequence length="175" mass="18482">MHFPSAIALLTALPSVLACKGYTGGLPKHTGTKTLSAPQYIKKGQTFDAGWVKYDRGVKCTGQDEGANIIGGGAYKAADKIIQHNGCGHVNIINFYANDYGKVYRSCGNCKGNCRRSVHMEGTTAVNGGELMGINTNLGDKATYSNNCYPKVQCQGYNGCDKGNGACEPTKAGLC</sequence>
<evidence type="ECO:0000256" key="4">
    <source>
        <dbReference type="ARBA" id="ARBA00006463"/>
    </source>
</evidence>
<dbReference type="GeneID" id="28947621"/>
<dbReference type="GO" id="GO:0030570">
    <property type="term" value="F:pectate lyase activity"/>
    <property type="evidence" value="ECO:0007669"/>
    <property type="project" value="UniProtKB-UniRule"/>
</dbReference>
<dbReference type="GO" id="GO:0045490">
    <property type="term" value="P:pectin catabolic process"/>
    <property type="evidence" value="ECO:0007669"/>
    <property type="project" value="TreeGrafter"/>
</dbReference>
<dbReference type="AlphaFoldDB" id="A0A0J9UW32"/>
<keyword evidence="8 10" id="KW-0456">Lyase</keyword>
<dbReference type="InterPro" id="IPR004898">
    <property type="entry name" value="Pectate_lyase_PlyH/PlyE-like"/>
</dbReference>
<evidence type="ECO:0000256" key="1">
    <source>
        <dbReference type="ARBA" id="ARBA00000695"/>
    </source>
</evidence>
<evidence type="ECO:0000313" key="11">
    <source>
        <dbReference type="EMBL" id="KNB03063.1"/>
    </source>
</evidence>
<evidence type="ECO:0000256" key="5">
    <source>
        <dbReference type="ARBA" id="ARBA00022525"/>
    </source>
</evidence>
<dbReference type="SUPFAM" id="SSF51126">
    <property type="entry name" value="Pectin lyase-like"/>
    <property type="match status" value="1"/>
</dbReference>
<gene>
    <name evidence="11" type="ORF">FOXG_05664</name>
</gene>
<dbReference type="InterPro" id="IPR012334">
    <property type="entry name" value="Pectin_lyas_fold"/>
</dbReference>
<comment type="catalytic activity">
    <reaction evidence="1 10">
        <text>Eliminative cleavage of (1-&gt;4)-alpha-D-galacturonan to give oligosaccharides with 4-deoxy-alpha-D-galact-4-enuronosyl groups at their non-reducing ends.</text>
        <dbReference type="EC" id="4.2.2.2"/>
    </reaction>
</comment>